<name>A0A5B0Q5D0_PUCGR</name>
<dbReference type="Pfam" id="PF12572">
    <property type="entry name" value="DUF3752"/>
    <property type="match status" value="1"/>
</dbReference>
<comment type="caution">
    <text evidence="2">The sequence shown here is derived from an EMBL/GenBank/DDBJ whole genome shotgun (WGS) entry which is preliminary data.</text>
</comment>
<organism evidence="2 3">
    <name type="scientific">Puccinia graminis f. sp. tritici</name>
    <dbReference type="NCBI Taxonomy" id="56615"/>
    <lineage>
        <taxon>Eukaryota</taxon>
        <taxon>Fungi</taxon>
        <taxon>Dikarya</taxon>
        <taxon>Basidiomycota</taxon>
        <taxon>Pucciniomycotina</taxon>
        <taxon>Pucciniomycetes</taxon>
        <taxon>Pucciniales</taxon>
        <taxon>Pucciniaceae</taxon>
        <taxon>Puccinia</taxon>
    </lineage>
</organism>
<keyword evidence="3" id="KW-1185">Reference proteome</keyword>
<feature type="domain" description="DUF3752" evidence="1">
    <location>
        <begin position="150"/>
        <end position="220"/>
    </location>
</feature>
<gene>
    <name evidence="2" type="ORF">PGT21_009289</name>
</gene>
<evidence type="ECO:0000259" key="1">
    <source>
        <dbReference type="Pfam" id="PF12572"/>
    </source>
</evidence>
<dbReference type="Proteomes" id="UP000324748">
    <property type="component" value="Unassembled WGS sequence"/>
</dbReference>
<dbReference type="AlphaFoldDB" id="A0A5B0Q5D0"/>
<dbReference type="OrthoDB" id="73491at2759"/>
<reference evidence="2 3" key="1">
    <citation type="submission" date="2019-05" db="EMBL/GenBank/DDBJ databases">
        <title>Emergence of the Ug99 lineage of the wheat stem rust pathogen through somatic hybridization.</title>
        <authorList>
            <person name="Li F."/>
            <person name="Upadhyaya N.M."/>
            <person name="Sperschneider J."/>
            <person name="Matny O."/>
            <person name="Nguyen-Phuc H."/>
            <person name="Mago R."/>
            <person name="Raley C."/>
            <person name="Miller M.E."/>
            <person name="Silverstein K.A.T."/>
            <person name="Henningsen E."/>
            <person name="Hirsch C.D."/>
            <person name="Visser B."/>
            <person name="Pretorius Z.A."/>
            <person name="Steffenson B.J."/>
            <person name="Schwessinger B."/>
            <person name="Dodds P.N."/>
            <person name="Figueroa M."/>
        </authorList>
    </citation>
    <scope>NUCLEOTIDE SEQUENCE [LARGE SCALE GENOMIC DNA]</scope>
    <source>
        <strain evidence="2">21-0</strain>
    </source>
</reference>
<evidence type="ECO:0000313" key="2">
    <source>
        <dbReference type="EMBL" id="KAA1108348.1"/>
    </source>
</evidence>
<sequence length="225" mass="24945">MVRRSLIGFLQSGRDTDDSMVEIGCSADEQANSTIVACKLSGDVTDVTSKDNDNDHHQSSSSSIHLHKSIKQKLITRIFPPVFDHLTYLTKGIDWDSSQLDRCALLNFAVTFQRHVEPISFAFQSDPTTIAPTLPPGFVISDNLNDDDDKLSQNASLLDLHKTATINISNLKSKAKKESEWKKAVVWDHDVMMGVNSKLISKNQKADLIKDAKGLVGRFGRSSFL</sequence>
<evidence type="ECO:0000313" key="3">
    <source>
        <dbReference type="Proteomes" id="UP000324748"/>
    </source>
</evidence>
<accession>A0A5B0Q5D0</accession>
<proteinExistence type="predicted"/>
<dbReference type="EMBL" id="VSWC01000028">
    <property type="protein sequence ID" value="KAA1108348.1"/>
    <property type="molecule type" value="Genomic_DNA"/>
</dbReference>
<protein>
    <recommendedName>
        <fullName evidence="1">DUF3752 domain-containing protein</fullName>
    </recommendedName>
</protein>
<dbReference type="InterPro" id="IPR022226">
    <property type="entry name" value="DUF3752"/>
</dbReference>